<dbReference type="PANTHER" id="PTHR21356">
    <property type="entry name" value="ARMADILLO REPEAT CONTAINING 2"/>
    <property type="match status" value="1"/>
</dbReference>
<sequence>MASPDLRRPANTVETLSKPDGISRSTSRAFYELPQNKPTAAQIVRESRDWLQAVSTRRPFTPKDTTRSLFGQANINLSSRPPSAFKVSGRNFDLSGLSKCGPSNFRPPECSIPPTDANCTSPHVANCGNAVRIQNRSRVLKKFTSCEEMLPTRTSMPRSQTTADLGGLSGTKMISKRTTHPPAQAKPQPVIQPQFELRGTQSKLLFHTPIRLISPILNKPRHPVSFLEDTGSTRTSTHSRNGIFSGFDSAESSAFFPLTSPSGDSGVSSGSELDYLIGRLSELPQRLMVASSGGSGEERGVGKENECTRKVVPLSPETTHVGPMAEAAEDEALCLVDRLYTVLRQSNIASKRQWPNRTAILQAVFALIDKASPRLHLALIRTILTIGLDGTNLVNVCKLLYRVAKDSENDGLFLEHPDTLDILIGTLRSEELFNNMESTKKSTESLQQNCDMLLFLTGTLKFLSTSQLVAQKLNPKPEFIVHLLEIHRKVEDYIRNIHDETSRHVSNRLIERLYHVLIQISEIFCNLSVTTGLRAHLTSSAGVMDHIVDCLIHRAMPQTTSTETWHIEQGPIKSLQSLVYLNWIRFLARLTEYVDVCQQLDDHWVNQPYVNESVMLVDSLDCEELARDGHTSEKRSNRMNDFCQALMKIFTCFGDEQLHFPYLSDVSKVHNSERTRDNNTQPDDVLDKLVRILANAAIGESVGHLAVTDSNLLDLFLDLIVLRNSPEIYNVTGPQKPMKIEYDTFFGVDNINFKSISDFAAGESPSEPTELLLNCLAGLNNVTYYINSDTRPELCAKQYDVAEALLQTMTNELTHPDVSLGCIRVFGNLTRQACLRDWLARQGGTSPSLAESIQYNSAPRMRSGPMQYVFLNSLIQNLDSARPEMVYSTLGVLINLMTDADQRPYFKELGGLPKLVEALSDFAGHDWQLAGLACKTLWNYTESSTEPLSNLIPTETLNELYNLLSELTDEELVSIMHQSFLTNDPSSESDSMELWRAAWSSEFRPVANEFLSRLTQS</sequence>
<name>A0A8S9YQN7_9TREM</name>
<protein>
    <recommendedName>
        <fullName evidence="4">Armadillo repeat-containing protein 2</fullName>
    </recommendedName>
</protein>
<dbReference type="InterPro" id="IPR016024">
    <property type="entry name" value="ARM-type_fold"/>
</dbReference>
<dbReference type="SUPFAM" id="SSF48371">
    <property type="entry name" value="ARM repeat"/>
    <property type="match status" value="1"/>
</dbReference>
<evidence type="ECO:0008006" key="4">
    <source>
        <dbReference type="Google" id="ProtNLM"/>
    </source>
</evidence>
<gene>
    <name evidence="2" type="ORF">EG68_05615</name>
</gene>
<keyword evidence="3" id="KW-1185">Reference proteome</keyword>
<feature type="region of interest" description="Disordered" evidence="1">
    <location>
        <begin position="1"/>
        <end position="25"/>
    </location>
</feature>
<dbReference type="InterPro" id="IPR011989">
    <property type="entry name" value="ARM-like"/>
</dbReference>
<dbReference type="EMBL" id="JTDE01002502">
    <property type="protein sequence ID" value="KAF7257275.1"/>
    <property type="molecule type" value="Genomic_DNA"/>
</dbReference>
<dbReference type="InterPro" id="IPR038905">
    <property type="entry name" value="ARMC2"/>
</dbReference>
<dbReference type="AlphaFoldDB" id="A0A8S9YQN7"/>
<evidence type="ECO:0000256" key="1">
    <source>
        <dbReference type="SAM" id="MobiDB-lite"/>
    </source>
</evidence>
<dbReference type="PANTHER" id="PTHR21356:SF1">
    <property type="entry name" value="ARMADILLO REPEAT-CONTAINING PROTEIN 2"/>
    <property type="match status" value="1"/>
</dbReference>
<accession>A0A8S9YQN7</accession>
<dbReference type="OrthoDB" id="247006at2759"/>
<organism evidence="2 3">
    <name type="scientific">Paragonimus skrjabini miyazakii</name>
    <dbReference type="NCBI Taxonomy" id="59628"/>
    <lineage>
        <taxon>Eukaryota</taxon>
        <taxon>Metazoa</taxon>
        <taxon>Spiralia</taxon>
        <taxon>Lophotrochozoa</taxon>
        <taxon>Platyhelminthes</taxon>
        <taxon>Trematoda</taxon>
        <taxon>Digenea</taxon>
        <taxon>Plagiorchiida</taxon>
        <taxon>Troglotremata</taxon>
        <taxon>Troglotrematidae</taxon>
        <taxon>Paragonimus</taxon>
    </lineage>
</organism>
<reference evidence="2" key="1">
    <citation type="submission" date="2019-07" db="EMBL/GenBank/DDBJ databases">
        <title>Annotation for the trematode Paragonimus miyazaki's.</title>
        <authorList>
            <person name="Choi Y.-J."/>
        </authorList>
    </citation>
    <scope>NUCLEOTIDE SEQUENCE</scope>
    <source>
        <strain evidence="2">Japan</strain>
    </source>
</reference>
<dbReference type="Proteomes" id="UP000822476">
    <property type="component" value="Unassembled WGS sequence"/>
</dbReference>
<dbReference type="Gene3D" id="1.25.10.10">
    <property type="entry name" value="Leucine-rich Repeat Variant"/>
    <property type="match status" value="1"/>
</dbReference>
<proteinExistence type="predicted"/>
<evidence type="ECO:0000313" key="3">
    <source>
        <dbReference type="Proteomes" id="UP000822476"/>
    </source>
</evidence>
<dbReference type="GO" id="GO:0044782">
    <property type="term" value="P:cilium organization"/>
    <property type="evidence" value="ECO:0007669"/>
    <property type="project" value="TreeGrafter"/>
</dbReference>
<evidence type="ECO:0000313" key="2">
    <source>
        <dbReference type="EMBL" id="KAF7257275.1"/>
    </source>
</evidence>
<comment type="caution">
    <text evidence="2">The sequence shown here is derived from an EMBL/GenBank/DDBJ whole genome shotgun (WGS) entry which is preliminary data.</text>
</comment>